<organism evidence="2">
    <name type="scientific">marine sediment metagenome</name>
    <dbReference type="NCBI Taxonomy" id="412755"/>
    <lineage>
        <taxon>unclassified sequences</taxon>
        <taxon>metagenomes</taxon>
        <taxon>ecological metagenomes</taxon>
    </lineage>
</organism>
<reference evidence="2" key="1">
    <citation type="journal article" date="2014" name="Front. Microbiol.">
        <title>High frequency of phylogenetically diverse reductive dehalogenase-homologous genes in deep subseafloor sedimentary metagenomes.</title>
        <authorList>
            <person name="Kawai M."/>
            <person name="Futagami T."/>
            <person name="Toyoda A."/>
            <person name="Takaki Y."/>
            <person name="Nishi S."/>
            <person name="Hori S."/>
            <person name="Arai W."/>
            <person name="Tsubouchi T."/>
            <person name="Morono Y."/>
            <person name="Uchiyama I."/>
            <person name="Ito T."/>
            <person name="Fujiyama A."/>
            <person name="Inagaki F."/>
            <person name="Takami H."/>
        </authorList>
    </citation>
    <scope>NUCLEOTIDE SEQUENCE</scope>
    <source>
        <strain evidence="2">Expedition CK06-06</strain>
    </source>
</reference>
<feature type="transmembrane region" description="Helical" evidence="1">
    <location>
        <begin position="113"/>
        <end position="132"/>
    </location>
</feature>
<accession>X0UZ91</accession>
<feature type="transmembrane region" description="Helical" evidence="1">
    <location>
        <begin position="80"/>
        <end position="101"/>
    </location>
</feature>
<keyword evidence="1" id="KW-0472">Membrane</keyword>
<feature type="non-terminal residue" evidence="2">
    <location>
        <position position="1"/>
    </location>
</feature>
<sequence>VDFSNYKRLESSKEKHPSGRVDRTFTYERTDAKIGKGRYRLRLTVAGDRLTEVTHFVHVPEKFENRYKEMRSANETLASVAQTGTILLYWIGACALGFLFLLRKRWLLWRMPLLIAFLVSCLDTLSSINMLPLSWMHYETAMSKSVFLTEQLAGFITSFFSTSTHLFVVLMMAESLSRCAFPQHLQLWRIWSRDALPSLPVLGRTIAGYLLACFKIFFQVLFFIITTTYFGWWTPADVLLDPNVLATYLPWLDPIASSLSAGLREEC</sequence>
<gene>
    <name evidence="2" type="ORF">S01H1_40242</name>
</gene>
<keyword evidence="1" id="KW-0812">Transmembrane</keyword>
<dbReference type="AlphaFoldDB" id="X0UZ91"/>
<dbReference type="EMBL" id="BARS01025466">
    <property type="protein sequence ID" value="GAG04467.1"/>
    <property type="molecule type" value="Genomic_DNA"/>
</dbReference>
<feature type="transmembrane region" description="Helical" evidence="1">
    <location>
        <begin position="206"/>
        <end position="232"/>
    </location>
</feature>
<protein>
    <submittedName>
        <fullName evidence="2">Uncharacterized protein</fullName>
    </submittedName>
</protein>
<comment type="caution">
    <text evidence="2">The sequence shown here is derived from an EMBL/GenBank/DDBJ whole genome shotgun (WGS) entry which is preliminary data.</text>
</comment>
<name>X0UZ91_9ZZZZ</name>
<evidence type="ECO:0000256" key="1">
    <source>
        <dbReference type="SAM" id="Phobius"/>
    </source>
</evidence>
<feature type="transmembrane region" description="Helical" evidence="1">
    <location>
        <begin position="152"/>
        <end position="173"/>
    </location>
</feature>
<proteinExistence type="predicted"/>
<evidence type="ECO:0000313" key="2">
    <source>
        <dbReference type="EMBL" id="GAG04467.1"/>
    </source>
</evidence>
<keyword evidence="1" id="KW-1133">Transmembrane helix</keyword>
<feature type="non-terminal residue" evidence="2">
    <location>
        <position position="267"/>
    </location>
</feature>